<keyword evidence="6 7" id="KW-0675">Receptor</keyword>
<keyword evidence="6" id="KW-0807">Transducer</keyword>
<dbReference type="AlphaFoldDB" id="A0A6G0WQ56"/>
<keyword evidence="5 6" id="KW-0472">Membrane</keyword>
<evidence type="ECO:0000256" key="5">
    <source>
        <dbReference type="ARBA" id="ARBA00023136"/>
    </source>
</evidence>
<feature type="transmembrane region" description="Helical" evidence="6">
    <location>
        <begin position="167"/>
        <end position="186"/>
    </location>
</feature>
<keyword evidence="8" id="KW-1185">Reference proteome</keyword>
<evidence type="ECO:0000256" key="4">
    <source>
        <dbReference type="ARBA" id="ARBA00022989"/>
    </source>
</evidence>
<sequence length="381" mass="44856">MILVINFIKMTTVFQITSRPILILSKCIGLIDISYIVEPTGLLVYNINSTFHVFLEITRMIVLTICTFIYFKQFDQDFWIVIIAARLSTIQIIKLINGYIEFDRKIKTLSRNLMIPQRSWKKIHWDTIFISILAYFILFKFFKFYLLHSKIENIQLLVHHAIFTPPYLMDYVVTITSCFFLQNIYVRFQTLNDIWKCLPADLVAVSDQWTHNEIVGAMENTRLLHSELCELLKMFTLGYGPLLLCFFTSSFLCMLLSFYFVINIGSIIVIQSTKNYLNRIISLIVHVQIVTFLMFVIIFVSMINQKRLEIISYLRSYRISNLHLDIKRQIKMFMNQISACDSDQISAYGFFDINLNLVTTIIWNNHTDTDEKSHIDIEIKQ</sequence>
<feature type="transmembrane region" description="Helical" evidence="6">
    <location>
        <begin position="280"/>
        <end position="303"/>
    </location>
</feature>
<accession>A0A6G0WQ56</accession>
<name>A0A6G0WQ56_APHCR</name>
<evidence type="ECO:0000313" key="8">
    <source>
        <dbReference type="Proteomes" id="UP000478052"/>
    </source>
</evidence>
<feature type="transmembrane region" description="Helical" evidence="6">
    <location>
        <begin position="123"/>
        <end position="147"/>
    </location>
</feature>
<feature type="transmembrane region" description="Helical" evidence="6">
    <location>
        <begin position="242"/>
        <end position="268"/>
    </location>
</feature>
<dbReference type="EMBL" id="VUJU01008529">
    <property type="protein sequence ID" value="KAF0729498.1"/>
    <property type="molecule type" value="Genomic_DNA"/>
</dbReference>
<comment type="caution">
    <text evidence="7">The sequence shown here is derived from an EMBL/GenBank/DDBJ whole genome shotgun (WGS) entry which is preliminary data.</text>
</comment>
<dbReference type="InterPro" id="IPR013604">
    <property type="entry name" value="7TM_chemorcpt"/>
</dbReference>
<keyword evidence="2 6" id="KW-1003">Cell membrane</keyword>
<dbReference type="GO" id="GO:0007165">
    <property type="term" value="P:signal transduction"/>
    <property type="evidence" value="ECO:0007669"/>
    <property type="project" value="UniProtKB-KW"/>
</dbReference>
<reference evidence="7 8" key="1">
    <citation type="submission" date="2019-08" db="EMBL/GenBank/DDBJ databases">
        <title>Whole genome of Aphis craccivora.</title>
        <authorList>
            <person name="Voronova N.V."/>
            <person name="Shulinski R.S."/>
            <person name="Bandarenka Y.V."/>
            <person name="Zhorov D.G."/>
            <person name="Warner D."/>
        </authorList>
    </citation>
    <scope>NUCLEOTIDE SEQUENCE [LARGE SCALE GENOMIC DNA]</scope>
    <source>
        <strain evidence="7">180601</strain>
        <tissue evidence="7">Whole Body</tissue>
    </source>
</reference>
<feature type="transmembrane region" description="Helical" evidence="6">
    <location>
        <begin position="78"/>
        <end position="102"/>
    </location>
</feature>
<keyword evidence="4 6" id="KW-1133">Transmembrane helix</keyword>
<proteinExistence type="inferred from homology"/>
<organism evidence="7 8">
    <name type="scientific">Aphis craccivora</name>
    <name type="common">Cowpea aphid</name>
    <dbReference type="NCBI Taxonomy" id="307492"/>
    <lineage>
        <taxon>Eukaryota</taxon>
        <taxon>Metazoa</taxon>
        <taxon>Ecdysozoa</taxon>
        <taxon>Arthropoda</taxon>
        <taxon>Hexapoda</taxon>
        <taxon>Insecta</taxon>
        <taxon>Pterygota</taxon>
        <taxon>Neoptera</taxon>
        <taxon>Paraneoptera</taxon>
        <taxon>Hemiptera</taxon>
        <taxon>Sternorrhyncha</taxon>
        <taxon>Aphidomorpha</taxon>
        <taxon>Aphidoidea</taxon>
        <taxon>Aphididae</taxon>
        <taxon>Aphidini</taxon>
        <taxon>Aphis</taxon>
        <taxon>Aphis</taxon>
    </lineage>
</organism>
<comment type="similarity">
    <text evidence="6">Belongs to the insect chemoreceptor superfamily. Gustatory receptor (GR) family.</text>
</comment>
<dbReference type="GO" id="GO:0005886">
    <property type="term" value="C:plasma membrane"/>
    <property type="evidence" value="ECO:0007669"/>
    <property type="project" value="UniProtKB-SubCell"/>
</dbReference>
<evidence type="ECO:0000256" key="3">
    <source>
        <dbReference type="ARBA" id="ARBA00022692"/>
    </source>
</evidence>
<dbReference type="Pfam" id="PF08395">
    <property type="entry name" value="7tm_7"/>
    <property type="match status" value="1"/>
</dbReference>
<evidence type="ECO:0000256" key="1">
    <source>
        <dbReference type="ARBA" id="ARBA00004651"/>
    </source>
</evidence>
<dbReference type="Proteomes" id="UP000478052">
    <property type="component" value="Unassembled WGS sequence"/>
</dbReference>
<comment type="subcellular location">
    <subcellularLocation>
        <location evidence="1 6">Cell membrane</location>
        <topology evidence="1 6">Multi-pass membrane protein</topology>
    </subcellularLocation>
</comment>
<evidence type="ECO:0000256" key="6">
    <source>
        <dbReference type="RuleBase" id="RU363108"/>
    </source>
</evidence>
<gene>
    <name evidence="7" type="ORF">FWK35_00026968</name>
</gene>
<dbReference type="GO" id="GO:0050909">
    <property type="term" value="P:sensory perception of taste"/>
    <property type="evidence" value="ECO:0007669"/>
    <property type="project" value="InterPro"/>
</dbReference>
<keyword evidence="3 6" id="KW-0812">Transmembrane</keyword>
<comment type="caution">
    <text evidence="6">Lacks conserved residue(s) required for the propagation of feature annotation.</text>
</comment>
<comment type="function">
    <text evidence="6">Gustatory receptor which mediates acceptance or avoidance behavior, depending on its substrates.</text>
</comment>
<evidence type="ECO:0000313" key="7">
    <source>
        <dbReference type="EMBL" id="KAF0729498.1"/>
    </source>
</evidence>
<dbReference type="OrthoDB" id="6619124at2759"/>
<evidence type="ECO:0000256" key="2">
    <source>
        <dbReference type="ARBA" id="ARBA00022475"/>
    </source>
</evidence>
<protein>
    <recommendedName>
        <fullName evidence="6">Gustatory receptor</fullName>
    </recommendedName>
</protein>